<evidence type="ECO:0000256" key="5">
    <source>
        <dbReference type="PIRSR" id="PIRSR617867-1"/>
    </source>
</evidence>
<evidence type="ECO:0000256" key="1">
    <source>
        <dbReference type="ARBA" id="ARBA00011063"/>
    </source>
</evidence>
<dbReference type="CDD" id="cd16343">
    <property type="entry name" value="LMWPTP"/>
    <property type="match status" value="1"/>
</dbReference>
<feature type="domain" description="Phosphotyrosine protein phosphatase I" evidence="7">
    <location>
        <begin position="2"/>
        <end position="146"/>
    </location>
</feature>
<accession>A0A8J7FIX5</accession>
<dbReference type="AlphaFoldDB" id="A0A8J7FIX5"/>
<dbReference type="EMBL" id="JADFUA010000002">
    <property type="protein sequence ID" value="MBE9608657.1"/>
    <property type="molecule type" value="Genomic_DNA"/>
</dbReference>
<dbReference type="PANTHER" id="PTHR11717:SF7">
    <property type="entry name" value="LOW MOLECULAR WEIGHT PHOSPHOTYROSINE PROTEIN PHOSPHATASE"/>
    <property type="match status" value="1"/>
</dbReference>
<gene>
    <name evidence="8" type="ORF">INR99_04775</name>
</gene>
<dbReference type="InterPro" id="IPR050438">
    <property type="entry name" value="LMW_PTPase"/>
</dbReference>
<feature type="active site" evidence="5">
    <location>
        <position position="9"/>
    </location>
</feature>
<dbReference type="SUPFAM" id="SSF52788">
    <property type="entry name" value="Phosphotyrosine protein phosphatases I"/>
    <property type="match status" value="1"/>
</dbReference>
<dbReference type="Gene3D" id="3.40.50.2300">
    <property type="match status" value="1"/>
</dbReference>
<evidence type="ECO:0000259" key="7">
    <source>
        <dbReference type="SMART" id="SM00226"/>
    </source>
</evidence>
<feature type="active site" description="Nucleophile" evidence="5">
    <location>
        <position position="3"/>
    </location>
</feature>
<dbReference type="Proteomes" id="UP000604481">
    <property type="component" value="Unassembled WGS sequence"/>
</dbReference>
<comment type="similarity">
    <text evidence="1">Belongs to the low molecular weight phosphotyrosine protein phosphatase family.</text>
</comment>
<dbReference type="PRINTS" id="PR00719">
    <property type="entry name" value="LMWPTPASE"/>
</dbReference>
<feature type="active site" description="Proton donor" evidence="5">
    <location>
        <position position="120"/>
    </location>
</feature>
<sequence length="154" mass="17114">MVCTGNICRSPTADGVMRHVVEQAGLAGRVEVDSAGTSSYHVGEEPDTRAQQHARKRGYDLSPLRARQVRRDDFTRFDLILAMDGSHMDVLRQRCPADEQHRLFMFMDFASQRRGAEVPDPYYGGAAGFEEVLDMVEDACAGLLAHVDTALKSR</sequence>
<organism evidence="8 9">
    <name type="scientific">Chitinilyticum piscinae</name>
    <dbReference type="NCBI Taxonomy" id="2866724"/>
    <lineage>
        <taxon>Bacteria</taxon>
        <taxon>Pseudomonadati</taxon>
        <taxon>Pseudomonadota</taxon>
        <taxon>Betaproteobacteria</taxon>
        <taxon>Neisseriales</taxon>
        <taxon>Chitinibacteraceae</taxon>
        <taxon>Chitinilyticum</taxon>
    </lineage>
</organism>
<keyword evidence="4" id="KW-0904">Protein phosphatase</keyword>
<dbReference type="FunFam" id="3.40.50.2300:FF:000113">
    <property type="entry name" value="Low molecular weight protein-tyrosine-phosphatase"/>
    <property type="match status" value="1"/>
</dbReference>
<keyword evidence="9" id="KW-1185">Reference proteome</keyword>
<evidence type="ECO:0000256" key="6">
    <source>
        <dbReference type="SAM" id="MobiDB-lite"/>
    </source>
</evidence>
<dbReference type="PANTHER" id="PTHR11717">
    <property type="entry name" value="LOW MOLECULAR WEIGHT PROTEIN TYROSINE PHOSPHATASE"/>
    <property type="match status" value="1"/>
</dbReference>
<dbReference type="EC" id="3.1.3.48" evidence="2"/>
<dbReference type="SMART" id="SM00226">
    <property type="entry name" value="LMWPc"/>
    <property type="match status" value="1"/>
</dbReference>
<evidence type="ECO:0000256" key="2">
    <source>
        <dbReference type="ARBA" id="ARBA00013064"/>
    </source>
</evidence>
<keyword evidence="3" id="KW-0378">Hydrolase</keyword>
<dbReference type="InterPro" id="IPR023485">
    <property type="entry name" value="Ptyr_pPase"/>
</dbReference>
<reference evidence="8 9" key="1">
    <citation type="submission" date="2020-10" db="EMBL/GenBank/DDBJ databases">
        <title>The genome sequence of Chitinilyticum litopenaei 4Y14.</title>
        <authorList>
            <person name="Liu Y."/>
        </authorList>
    </citation>
    <scope>NUCLEOTIDE SEQUENCE [LARGE SCALE GENOMIC DNA]</scope>
    <source>
        <strain evidence="8 9">4Y14</strain>
    </source>
</reference>
<protein>
    <recommendedName>
        <fullName evidence="2">protein-tyrosine-phosphatase</fullName>
        <ecNumber evidence="2">3.1.3.48</ecNumber>
    </recommendedName>
</protein>
<dbReference type="InterPro" id="IPR036196">
    <property type="entry name" value="Ptyr_pPase_sf"/>
</dbReference>
<evidence type="ECO:0000256" key="4">
    <source>
        <dbReference type="ARBA" id="ARBA00022912"/>
    </source>
</evidence>
<name>A0A8J7FIX5_9NEIS</name>
<proteinExistence type="inferred from homology"/>
<dbReference type="Pfam" id="PF01451">
    <property type="entry name" value="LMWPc"/>
    <property type="match status" value="1"/>
</dbReference>
<comment type="caution">
    <text evidence="8">The sequence shown here is derived from an EMBL/GenBank/DDBJ whole genome shotgun (WGS) entry which is preliminary data.</text>
</comment>
<evidence type="ECO:0000256" key="3">
    <source>
        <dbReference type="ARBA" id="ARBA00022801"/>
    </source>
</evidence>
<evidence type="ECO:0000313" key="8">
    <source>
        <dbReference type="EMBL" id="MBE9608657.1"/>
    </source>
</evidence>
<dbReference type="InterPro" id="IPR017867">
    <property type="entry name" value="Tyr_phospatase_low_mol_wt"/>
</dbReference>
<dbReference type="GO" id="GO:0004725">
    <property type="term" value="F:protein tyrosine phosphatase activity"/>
    <property type="evidence" value="ECO:0007669"/>
    <property type="project" value="UniProtKB-EC"/>
</dbReference>
<evidence type="ECO:0000313" key="9">
    <source>
        <dbReference type="Proteomes" id="UP000604481"/>
    </source>
</evidence>
<feature type="region of interest" description="Disordered" evidence="6">
    <location>
        <begin position="36"/>
        <end position="57"/>
    </location>
</feature>